<evidence type="ECO:0000313" key="1">
    <source>
        <dbReference type="EMBL" id="KKM70806.1"/>
    </source>
</evidence>
<accession>A0A0F9K833</accession>
<organism evidence="1">
    <name type="scientific">marine sediment metagenome</name>
    <dbReference type="NCBI Taxonomy" id="412755"/>
    <lineage>
        <taxon>unclassified sequences</taxon>
        <taxon>metagenomes</taxon>
        <taxon>ecological metagenomes</taxon>
    </lineage>
</organism>
<reference evidence="1" key="1">
    <citation type="journal article" date="2015" name="Nature">
        <title>Complex archaea that bridge the gap between prokaryotes and eukaryotes.</title>
        <authorList>
            <person name="Spang A."/>
            <person name="Saw J.H."/>
            <person name="Jorgensen S.L."/>
            <person name="Zaremba-Niedzwiedzka K."/>
            <person name="Martijn J."/>
            <person name="Lind A.E."/>
            <person name="van Eijk R."/>
            <person name="Schleper C."/>
            <person name="Guy L."/>
            <person name="Ettema T.J."/>
        </authorList>
    </citation>
    <scope>NUCLEOTIDE SEQUENCE</scope>
</reference>
<sequence>MTKFKSEYSPAQTQMIMCMTRGHECRWEDCLKCGYLRDEVMKKLHERQAEWDKEINP</sequence>
<proteinExistence type="predicted"/>
<dbReference type="AlphaFoldDB" id="A0A0F9K833"/>
<comment type="caution">
    <text evidence="1">The sequence shown here is derived from an EMBL/GenBank/DDBJ whole genome shotgun (WGS) entry which is preliminary data.</text>
</comment>
<name>A0A0F9K833_9ZZZZ</name>
<gene>
    <name evidence="1" type="ORF">LCGC14_1437010</name>
</gene>
<protein>
    <submittedName>
        <fullName evidence="1">Uncharacterized protein</fullName>
    </submittedName>
</protein>
<dbReference type="EMBL" id="LAZR01009747">
    <property type="protein sequence ID" value="KKM70806.1"/>
    <property type="molecule type" value="Genomic_DNA"/>
</dbReference>